<proteinExistence type="predicted"/>
<sequence>MSLTQKELFAIWPITAGAITDLPHPDIPTLQVYLPAAEQATGAACIVCPGGGYRILADYEGEPVAEWLTDHGVTAFVLRYRLGTTYTYPAQLQDGQRAIRLVRANAQQWQLDPERIAMLGFSAGGHLASMTATHPSSMGESQIDTLSQFSARPNAQILIYPVISLRLSYSPVSSLLNHDPRPSYALLDELDSAQHVSAGTPPAFIMHSIDDRVIGVEHSDSYVAALERAHIPVTYIRGNFGNHGGGLQDFWAYPCIDWLGTLNFARK</sequence>
<accession>A0A402B7L8</accession>
<dbReference type="InterPro" id="IPR049492">
    <property type="entry name" value="BD-FAE-like_dom"/>
</dbReference>
<dbReference type="PANTHER" id="PTHR48081">
    <property type="entry name" value="AB HYDROLASE SUPERFAMILY PROTEIN C4A8.06C"/>
    <property type="match status" value="1"/>
</dbReference>
<evidence type="ECO:0000259" key="2">
    <source>
        <dbReference type="Pfam" id="PF20434"/>
    </source>
</evidence>
<evidence type="ECO:0000313" key="3">
    <source>
        <dbReference type="EMBL" id="GCE27346.1"/>
    </source>
</evidence>
<dbReference type="AlphaFoldDB" id="A0A402B7L8"/>
<evidence type="ECO:0000256" key="1">
    <source>
        <dbReference type="ARBA" id="ARBA00022801"/>
    </source>
</evidence>
<evidence type="ECO:0000313" key="4">
    <source>
        <dbReference type="Proteomes" id="UP000287171"/>
    </source>
</evidence>
<keyword evidence="1" id="KW-0378">Hydrolase</keyword>
<reference evidence="4" key="1">
    <citation type="submission" date="2018-12" db="EMBL/GenBank/DDBJ databases">
        <title>Tengunoibacter tsumagoiensis gen. nov., sp. nov., Dictyobacter kobayashii sp. nov., D. alpinus sp. nov., and D. joshuensis sp. nov. and description of Dictyobacteraceae fam. nov. within the order Ktedonobacterales isolated from Tengu-no-mugimeshi.</title>
        <authorList>
            <person name="Wang C.M."/>
            <person name="Zheng Y."/>
            <person name="Sakai Y."/>
            <person name="Toyoda A."/>
            <person name="Minakuchi Y."/>
            <person name="Abe K."/>
            <person name="Yokota A."/>
            <person name="Yabe S."/>
        </authorList>
    </citation>
    <scope>NUCLEOTIDE SEQUENCE [LARGE SCALE GENOMIC DNA]</scope>
    <source>
        <strain evidence="4">Uno16</strain>
    </source>
</reference>
<organism evidence="3 4">
    <name type="scientific">Dictyobacter alpinus</name>
    <dbReference type="NCBI Taxonomy" id="2014873"/>
    <lineage>
        <taxon>Bacteria</taxon>
        <taxon>Bacillati</taxon>
        <taxon>Chloroflexota</taxon>
        <taxon>Ktedonobacteria</taxon>
        <taxon>Ktedonobacterales</taxon>
        <taxon>Dictyobacteraceae</taxon>
        <taxon>Dictyobacter</taxon>
    </lineage>
</organism>
<dbReference type="InterPro" id="IPR050300">
    <property type="entry name" value="GDXG_lipolytic_enzyme"/>
</dbReference>
<gene>
    <name evidence="3" type="ORF">KDA_28300</name>
</gene>
<dbReference type="PANTHER" id="PTHR48081:SF6">
    <property type="entry name" value="PEPTIDASE S9 PROLYL OLIGOPEPTIDASE CATALYTIC DOMAIN-CONTAINING PROTEIN"/>
    <property type="match status" value="1"/>
</dbReference>
<dbReference type="GO" id="GO:0016787">
    <property type="term" value="F:hydrolase activity"/>
    <property type="evidence" value="ECO:0007669"/>
    <property type="project" value="UniProtKB-KW"/>
</dbReference>
<dbReference type="Gene3D" id="3.40.50.1820">
    <property type="entry name" value="alpha/beta hydrolase"/>
    <property type="match status" value="1"/>
</dbReference>
<name>A0A402B7L8_9CHLR</name>
<dbReference type="Pfam" id="PF20434">
    <property type="entry name" value="BD-FAE"/>
    <property type="match status" value="1"/>
</dbReference>
<protein>
    <recommendedName>
        <fullName evidence="2">BD-FAE-like domain-containing protein</fullName>
    </recommendedName>
</protein>
<dbReference type="EMBL" id="BIFT01000001">
    <property type="protein sequence ID" value="GCE27346.1"/>
    <property type="molecule type" value="Genomic_DNA"/>
</dbReference>
<keyword evidence="4" id="KW-1185">Reference proteome</keyword>
<feature type="domain" description="BD-FAE-like" evidence="2">
    <location>
        <begin position="30"/>
        <end position="224"/>
    </location>
</feature>
<dbReference type="Proteomes" id="UP000287171">
    <property type="component" value="Unassembled WGS sequence"/>
</dbReference>
<comment type="caution">
    <text evidence="3">The sequence shown here is derived from an EMBL/GenBank/DDBJ whole genome shotgun (WGS) entry which is preliminary data.</text>
</comment>
<dbReference type="SUPFAM" id="SSF53474">
    <property type="entry name" value="alpha/beta-Hydrolases"/>
    <property type="match status" value="1"/>
</dbReference>
<dbReference type="InterPro" id="IPR029058">
    <property type="entry name" value="AB_hydrolase_fold"/>
</dbReference>
<dbReference type="RefSeq" id="WP_161982131.1">
    <property type="nucleotide sequence ID" value="NZ_BIFT01000001.1"/>
</dbReference>